<dbReference type="Pfam" id="PF07679">
    <property type="entry name" value="I-set"/>
    <property type="match status" value="8"/>
</dbReference>
<feature type="region of interest" description="Disordered" evidence="6">
    <location>
        <begin position="1"/>
        <end position="51"/>
    </location>
</feature>
<name>A0AAV5UPR4_9BILA</name>
<dbReference type="InterPro" id="IPR036179">
    <property type="entry name" value="Ig-like_dom_sf"/>
</dbReference>
<feature type="region of interest" description="Disordered" evidence="6">
    <location>
        <begin position="545"/>
        <end position="565"/>
    </location>
</feature>
<feature type="non-terminal residue" evidence="8">
    <location>
        <position position="2433"/>
    </location>
</feature>
<dbReference type="FunFam" id="2.60.40.10:FF:000425">
    <property type="entry name" value="Myosin light chain kinase"/>
    <property type="match status" value="1"/>
</dbReference>
<reference evidence="8" key="1">
    <citation type="submission" date="2023-10" db="EMBL/GenBank/DDBJ databases">
        <title>Genome assembly of Pristionchus species.</title>
        <authorList>
            <person name="Yoshida K."/>
            <person name="Sommer R.J."/>
        </authorList>
    </citation>
    <scope>NUCLEOTIDE SEQUENCE</scope>
    <source>
        <strain evidence="8">RS5133</strain>
    </source>
</reference>
<dbReference type="EMBL" id="BTSY01000001">
    <property type="protein sequence ID" value="GMT09140.1"/>
    <property type="molecule type" value="Genomic_DNA"/>
</dbReference>
<proteinExistence type="predicted"/>
<evidence type="ECO:0000256" key="6">
    <source>
        <dbReference type="SAM" id="MobiDB-lite"/>
    </source>
</evidence>
<evidence type="ECO:0000256" key="1">
    <source>
        <dbReference type="ARBA" id="ARBA00004496"/>
    </source>
</evidence>
<dbReference type="InterPro" id="IPR013783">
    <property type="entry name" value="Ig-like_fold"/>
</dbReference>
<feature type="compositionally biased region" description="Low complexity" evidence="6">
    <location>
        <begin position="34"/>
        <end position="50"/>
    </location>
</feature>
<protein>
    <recommendedName>
        <fullName evidence="7">Ig-like domain-containing protein</fullName>
    </recommendedName>
</protein>
<dbReference type="SMART" id="SM00408">
    <property type="entry name" value="IGc2"/>
    <property type="match status" value="5"/>
</dbReference>
<dbReference type="PANTHER" id="PTHR47633">
    <property type="entry name" value="IMMUNOGLOBULIN"/>
    <property type="match status" value="1"/>
</dbReference>
<dbReference type="SUPFAM" id="SSF48726">
    <property type="entry name" value="Immunoglobulin"/>
    <property type="match status" value="11"/>
</dbReference>
<feature type="region of interest" description="Disordered" evidence="6">
    <location>
        <begin position="379"/>
        <end position="431"/>
    </location>
</feature>
<feature type="region of interest" description="Disordered" evidence="6">
    <location>
        <begin position="1903"/>
        <end position="1922"/>
    </location>
</feature>
<feature type="region of interest" description="Disordered" evidence="6">
    <location>
        <begin position="612"/>
        <end position="635"/>
    </location>
</feature>
<dbReference type="InterPro" id="IPR003598">
    <property type="entry name" value="Ig_sub2"/>
</dbReference>
<feature type="domain" description="Ig-like" evidence="7">
    <location>
        <begin position="1203"/>
        <end position="1292"/>
    </location>
</feature>
<feature type="domain" description="Ig-like" evidence="7">
    <location>
        <begin position="1086"/>
        <end position="1174"/>
    </location>
</feature>
<feature type="domain" description="Ig-like" evidence="7">
    <location>
        <begin position="101"/>
        <end position="189"/>
    </location>
</feature>
<evidence type="ECO:0000256" key="5">
    <source>
        <dbReference type="ARBA" id="ARBA00023319"/>
    </source>
</evidence>
<gene>
    <name evidence="8" type="ORF">PFISCL1PPCAC_437</name>
</gene>
<keyword evidence="4" id="KW-1015">Disulfide bond</keyword>
<dbReference type="FunFam" id="2.60.40.10:FF:000032">
    <property type="entry name" value="palladin isoform X1"/>
    <property type="match status" value="1"/>
</dbReference>
<dbReference type="GO" id="GO:0031672">
    <property type="term" value="C:A band"/>
    <property type="evidence" value="ECO:0007669"/>
    <property type="project" value="UniProtKB-ARBA"/>
</dbReference>
<dbReference type="PROSITE" id="PS50835">
    <property type="entry name" value="IG_LIKE"/>
    <property type="match status" value="6"/>
</dbReference>
<feature type="region of interest" description="Disordered" evidence="6">
    <location>
        <begin position="2271"/>
        <end position="2298"/>
    </location>
</feature>
<dbReference type="SMART" id="SM00409">
    <property type="entry name" value="IG"/>
    <property type="match status" value="10"/>
</dbReference>
<feature type="non-terminal residue" evidence="8">
    <location>
        <position position="1"/>
    </location>
</feature>
<evidence type="ECO:0000256" key="2">
    <source>
        <dbReference type="ARBA" id="ARBA00022490"/>
    </source>
</evidence>
<dbReference type="InterPro" id="IPR003599">
    <property type="entry name" value="Ig_sub"/>
</dbReference>
<dbReference type="GO" id="GO:0045989">
    <property type="term" value="P:positive regulation of striated muscle contraction"/>
    <property type="evidence" value="ECO:0007669"/>
    <property type="project" value="UniProtKB-ARBA"/>
</dbReference>
<keyword evidence="9" id="KW-1185">Reference proteome</keyword>
<feature type="compositionally biased region" description="Basic and acidic residues" evidence="6">
    <location>
        <begin position="2362"/>
        <end position="2371"/>
    </location>
</feature>
<evidence type="ECO:0000256" key="3">
    <source>
        <dbReference type="ARBA" id="ARBA00022737"/>
    </source>
</evidence>
<organism evidence="8 9">
    <name type="scientific">Pristionchus fissidentatus</name>
    <dbReference type="NCBI Taxonomy" id="1538716"/>
    <lineage>
        <taxon>Eukaryota</taxon>
        <taxon>Metazoa</taxon>
        <taxon>Ecdysozoa</taxon>
        <taxon>Nematoda</taxon>
        <taxon>Chromadorea</taxon>
        <taxon>Rhabditida</taxon>
        <taxon>Rhabditina</taxon>
        <taxon>Diplogasteromorpha</taxon>
        <taxon>Diplogasteroidea</taxon>
        <taxon>Neodiplogasteridae</taxon>
        <taxon>Pristionchus</taxon>
    </lineage>
</organism>
<comment type="caution">
    <text evidence="8">The sequence shown here is derived from an EMBL/GenBank/DDBJ whole genome shotgun (WGS) entry which is preliminary data.</text>
</comment>
<feature type="compositionally biased region" description="Polar residues" evidence="6">
    <location>
        <begin position="2330"/>
        <end position="2343"/>
    </location>
</feature>
<feature type="region of interest" description="Disordered" evidence="6">
    <location>
        <begin position="2311"/>
        <end position="2412"/>
    </location>
</feature>
<dbReference type="GO" id="GO:0019899">
    <property type="term" value="F:enzyme binding"/>
    <property type="evidence" value="ECO:0007669"/>
    <property type="project" value="UniProtKB-ARBA"/>
</dbReference>
<dbReference type="GO" id="GO:0040017">
    <property type="term" value="P:positive regulation of locomotion"/>
    <property type="evidence" value="ECO:0007669"/>
    <property type="project" value="UniProtKB-ARBA"/>
</dbReference>
<dbReference type="Gene3D" id="2.60.40.10">
    <property type="entry name" value="Immunoglobulins"/>
    <property type="match status" value="10"/>
</dbReference>
<feature type="domain" description="Ig-like" evidence="7">
    <location>
        <begin position="1947"/>
        <end position="2035"/>
    </location>
</feature>
<evidence type="ECO:0000259" key="7">
    <source>
        <dbReference type="PROSITE" id="PS50835"/>
    </source>
</evidence>
<feature type="domain" description="Ig-like" evidence="7">
    <location>
        <begin position="625"/>
        <end position="712"/>
    </location>
</feature>
<keyword evidence="2" id="KW-0963">Cytoplasm</keyword>
<dbReference type="Proteomes" id="UP001432322">
    <property type="component" value="Unassembled WGS sequence"/>
</dbReference>
<evidence type="ECO:0000313" key="9">
    <source>
        <dbReference type="Proteomes" id="UP001432322"/>
    </source>
</evidence>
<accession>A0AAV5UPR4</accession>
<dbReference type="GO" id="GO:0060298">
    <property type="term" value="P:positive regulation of sarcomere organization"/>
    <property type="evidence" value="ECO:0007669"/>
    <property type="project" value="UniProtKB-ARBA"/>
</dbReference>
<feature type="compositionally biased region" description="Polar residues" evidence="6">
    <location>
        <begin position="1906"/>
        <end position="1922"/>
    </location>
</feature>
<feature type="compositionally biased region" description="Low complexity" evidence="6">
    <location>
        <begin position="2271"/>
        <end position="2295"/>
    </location>
</feature>
<keyword evidence="3" id="KW-0677">Repeat</keyword>
<evidence type="ECO:0000313" key="8">
    <source>
        <dbReference type="EMBL" id="GMT09140.1"/>
    </source>
</evidence>
<sequence>SGGDPPTTPSLPVHAPLQVRVDPPGQGGQLQWVSPQARSSAPTSPSSAYSTDREAIIQRTNPGSSTIAETHVLRSTGMHSQSFTEEHWTSEIKSFVACVPPKFLQVIKAYRVLSTDTLTLVVEVVSDPPAIFEWFVNDRPVLADRRRFSARHGLNITSLTVHSPEGGVYKCTARNPAGVSTSYGYVNISDPPKYEEWSESSRLARQEEHSSRTSLVVINQAPRFLNQVPNLTLQPGCEAVLDVEVDANPPARFQWFVNGFEHVDGSGRVEYFYPSSNRCVARFIIPVAGEYKVVATNVHGTAISSGFVEIYKPNPSKSMRPPVAPGERISRAHAMTSSGIGIAPARDEHRECTVEGDSVITTRAVTEVEMNYYQRSSSLPRHAHHNIERHVELPTLTPTTGRSRQTSEPRELAGSAEGAPRPLHKSKSETSRYLPAPPVFVTHLPAEVLLAADDRLVLSVDAAALPTAAFTWTVNGFELRSAKNLTLLNEQNRSTLVAQPPVKAGRYSVTARNDVGSATATTKVRHLPGAEPEAQPLPEFLESSVTVTSPEPPADEVGSTTSSVETVIRPSDERPLVVAAPSIPEESTPVRSTTGTPAPAGEEAVARATFRGRSASSTASLPRAPSFSRQPEPSIHVKAGEQLRLEARIDAVPEVTFRWYLNNFELKANSNIVIERPAPNQTVAYFSKPASGNYKVTASNDHGTATMNTRVTTEETFFEERREEKREAQQPGVMFKLVRKTTSEGRKDFPKAPRIVDPLPAVIRLKSSEALELNVAADAIPEATFTWRLNNFELKPNPNVSIEKTGKNASRARFVVPSSGRYEAIAINSLGQDATSTKVIVEIPATEGTRAFVAPVFTEVLPVQVALDARRETRLVVSAAGQPPLAFKWYINGVEARTGELCTVQSEGNRSSLLLKLLPVEDVRLDVDVFNAHGMARSSAALVAPKVVPAPPQEPTQAPEVPAHGTPSAPAVFRPPRFAKALVPIEVNEGASLVTGVGVEKSSTACEFVWSLGGEDVDSRRDVFVDSTTHESLLTIPKVEAAMGGMIEVVAINEAGRASSAAELSVREKSDSFEIVPPTLPNERPPKIIEPLHSQMISEGARMELQCKIDALPSAMISWSKDEREIEGEGVEANILPGGVCALTRTAAVPADSGLYKCAAANAHGTAETSAFVAVEAAQPVQQPQQAEEVEQLGDIEVVQMPPSFVEQLFIEPEEQEQCVHLVCRVLSSAPTAITWYRGPQPIAASDKYELHSLSDGTQSLTIHFVRPEDSGFYTCKAETEFGVCETSGELVQPVAEVVEVAAAAEVVQPVQHPTESLASEISADVEFAAPSENMQEDSVMTKKEEEFKLLVKVADTVADELVAVVFMDAITEAAKFVAADEEEDSSSETYQTCAESLQSAGPPRFDSKIEEYTAKVGETLRIETKIRGVPTPFIEWFCGEQKLNVGMDTSMSYKKNTTSLTLSRIREDQTGMYYCHATNCHGVALLSCKVVVTPHATTRRVSMTPNDDPVVVVTPAPVAAAPAGALVAPPQAEQHAVVVAAPETREVAATFAVQPADAAPPRTLSPTKHDETVASLAEKLKTPGKDATVIEQVNQLMSAALAVKEDLKSDEESNVEIRRPTAIYEKIVTVVEPEQVELLLHTSAPGGEVHHQFINLETILQKPSTSNACVDTAISQPGKRNANAEHRIVVLEGTSQNFSDAMTWSLKKVKRAMEEGRTTPTTNALVEIRRPGDTAERIATIAEPEQYIPELLQIASAASKLKMSNVTVSLVRAGDVAHQELVIEYESNVEDDADLAVKQLVFPGFSSHDETRWNKPRRDLFSASESLNMEAAAAATAATALPHLPPVYQLQQQVQTPSPERQHDPNVVAVFVEVEAACPDQSVEIVAAVATPLTGQDASAERMNSFDQGSAQPRGSVAQSASSINDEASNMISISESSSGTGFEAPKFIRILTDSSARGGEPAVFKCLVRGVPMPEVRWSVDGDELSNDGDYTIVYEDGVCLLKINQVLPEDEGEYACEAFNDAGHAITRAFLTVEQPLRPVTPKVEVAEPEPAPIPPPRARRFVQIAPCKTDVYDEELDGDAETDYGDELSVTELPAFGGSKKSLDRVSVASSRGRLVTSNSEFDLSRIIDYNEDLKESSMFVRYFDTAETMVVVRVLFEEEELSFSCKESAAVPTPKKRSIFSVPDIFKKKKAPPVPPKTQKSIEEYNKELLRRSNSVESAPTTPHTHREETAVEILEKAMQSLDREATPRAEEPVVMKSATAASASAPTAAAAESAPSPTPSAQSPLSPTSVDDVLSFMDGLNEELSFSAVPSESQTEDDLRNELMSLTSKSLDNPQDLTQKEIVERAVVHQPQMMQLDRDTPKTQSDEQPNPEVQGPPVPPPRRKKELRSPEPPVILAWPEEQESETIVEKPLQSLAPVQFLPEPSPT</sequence>
<feature type="domain" description="Ig-like" evidence="7">
    <location>
        <begin position="1404"/>
        <end position="1494"/>
    </location>
</feature>
<comment type="subcellular location">
    <subcellularLocation>
        <location evidence="1">Cytoplasm</location>
    </subcellularLocation>
</comment>
<dbReference type="FunFam" id="2.60.40.10:FF:000107">
    <property type="entry name" value="Myosin, light chain kinase a"/>
    <property type="match status" value="1"/>
</dbReference>
<keyword evidence="5" id="KW-0393">Immunoglobulin domain</keyword>
<dbReference type="InterPro" id="IPR013098">
    <property type="entry name" value="Ig_I-set"/>
</dbReference>
<dbReference type="InterPro" id="IPR007110">
    <property type="entry name" value="Ig-like_dom"/>
</dbReference>
<feature type="compositionally biased region" description="Basic and acidic residues" evidence="6">
    <location>
        <begin position="2344"/>
        <end position="2353"/>
    </location>
</feature>
<evidence type="ECO:0000256" key="4">
    <source>
        <dbReference type="ARBA" id="ARBA00023157"/>
    </source>
</evidence>
<dbReference type="CDD" id="cd00096">
    <property type="entry name" value="Ig"/>
    <property type="match status" value="2"/>
</dbReference>